<dbReference type="OrthoDB" id="5785952at2"/>
<organism evidence="2 3">
    <name type="scientific">Thioalkalivibrio versutus</name>
    <dbReference type="NCBI Taxonomy" id="106634"/>
    <lineage>
        <taxon>Bacteria</taxon>
        <taxon>Pseudomonadati</taxon>
        <taxon>Pseudomonadota</taxon>
        <taxon>Gammaproteobacteria</taxon>
        <taxon>Chromatiales</taxon>
        <taxon>Ectothiorhodospiraceae</taxon>
        <taxon>Thioalkalivibrio</taxon>
    </lineage>
</organism>
<proteinExistence type="predicted"/>
<feature type="compositionally biased region" description="Basic and acidic residues" evidence="1">
    <location>
        <begin position="55"/>
        <end position="66"/>
    </location>
</feature>
<accession>A0A0G3G329</accession>
<dbReference type="PATRIC" id="fig|106634.4.peg.1072"/>
<dbReference type="AlphaFoldDB" id="A0A0G3G329"/>
<dbReference type="Proteomes" id="UP000064201">
    <property type="component" value="Chromosome"/>
</dbReference>
<evidence type="ECO:0000313" key="2">
    <source>
        <dbReference type="EMBL" id="AKJ94809.1"/>
    </source>
</evidence>
<sequence length="74" mass="8098">MEATLKDGTVTLKIDKKTAKGIAENITELEGEISNGARALGSVLQDGIYELENEFRQPPHAFDEQAPKQPSIED</sequence>
<evidence type="ECO:0000313" key="3">
    <source>
        <dbReference type="Proteomes" id="UP000064201"/>
    </source>
</evidence>
<reference evidence="2 3" key="1">
    <citation type="submission" date="2015-04" db="EMBL/GenBank/DDBJ databases">
        <title>Complete Sequence for the Genome of the Thioalkalivibrio versutus D301.</title>
        <authorList>
            <person name="Mu T."/>
            <person name="Zhou J."/>
            <person name="Xu X."/>
        </authorList>
    </citation>
    <scope>NUCLEOTIDE SEQUENCE [LARGE SCALE GENOMIC DNA]</scope>
    <source>
        <strain evidence="2 3">D301</strain>
    </source>
</reference>
<name>A0A0G3G329_9GAMM</name>
<dbReference type="KEGG" id="tvr:TVD_05245"/>
<protein>
    <submittedName>
        <fullName evidence="2">Uncharacterized protein</fullName>
    </submittedName>
</protein>
<keyword evidence="3" id="KW-1185">Reference proteome</keyword>
<dbReference type="EMBL" id="CP011367">
    <property type="protein sequence ID" value="AKJ94809.1"/>
    <property type="molecule type" value="Genomic_DNA"/>
</dbReference>
<dbReference type="STRING" id="106634.TVD_05245"/>
<gene>
    <name evidence="2" type="ORF">TVD_05245</name>
</gene>
<evidence type="ECO:0000256" key="1">
    <source>
        <dbReference type="SAM" id="MobiDB-lite"/>
    </source>
</evidence>
<feature type="region of interest" description="Disordered" evidence="1">
    <location>
        <begin position="55"/>
        <end position="74"/>
    </location>
</feature>
<dbReference type="RefSeq" id="WP_018169561.1">
    <property type="nucleotide sequence ID" value="NZ_CP011367.1"/>
</dbReference>